<comment type="caution">
    <text evidence="2">The sequence shown here is derived from an EMBL/GenBank/DDBJ whole genome shotgun (WGS) entry which is preliminary data.</text>
</comment>
<dbReference type="PATRIC" id="fig|698760.3.peg.9561"/>
<dbReference type="EMBL" id="AEJB01000681">
    <property type="protein sequence ID" value="ELP61484.1"/>
    <property type="molecule type" value="Genomic_DNA"/>
</dbReference>
<evidence type="ECO:0000256" key="1">
    <source>
        <dbReference type="SAM" id="MobiDB-lite"/>
    </source>
</evidence>
<gene>
    <name evidence="2" type="ORF">STRTUCAR8_03680</name>
</gene>
<feature type="region of interest" description="Disordered" evidence="1">
    <location>
        <begin position="81"/>
        <end position="110"/>
    </location>
</feature>
<protein>
    <submittedName>
        <fullName evidence="2">Uncharacterized protein</fullName>
    </submittedName>
</protein>
<feature type="compositionally biased region" description="Basic residues" evidence="1">
    <location>
        <begin position="87"/>
        <end position="96"/>
    </location>
</feature>
<dbReference type="RefSeq" id="WP_006383612.1">
    <property type="nucleotide sequence ID" value="NZ_AEJB01000681.1"/>
</dbReference>
<name>L7ERF6_STRT8</name>
<dbReference type="AlphaFoldDB" id="L7ERF6"/>
<dbReference type="GeneID" id="97404646"/>
<sequence length="110" mass="12573">MIEVIAKNVESIITTLNVKGGYGNNDFVNQGPAEVDIAEFVKQIKIPSVDRQDENGHLMQAAEYDARIEMIRNVFWERRQESGERRVQRRHLRLRARQPSLLQGGGGEAR</sequence>
<proteinExistence type="predicted"/>
<keyword evidence="3" id="KW-1185">Reference proteome</keyword>
<organism evidence="2 3">
    <name type="scientific">Streptomyces turgidiscabies (strain Car8)</name>
    <dbReference type="NCBI Taxonomy" id="698760"/>
    <lineage>
        <taxon>Bacteria</taxon>
        <taxon>Bacillati</taxon>
        <taxon>Actinomycetota</taxon>
        <taxon>Actinomycetes</taxon>
        <taxon>Kitasatosporales</taxon>
        <taxon>Streptomycetaceae</taxon>
        <taxon>Streptomyces</taxon>
    </lineage>
</organism>
<evidence type="ECO:0000313" key="2">
    <source>
        <dbReference type="EMBL" id="ELP61484.1"/>
    </source>
</evidence>
<reference evidence="2 3" key="1">
    <citation type="journal article" date="2011" name="Plasmid">
        <title>Streptomyces turgidiscabies Car8 contains a modular pathogenicity island that shares virulence genes with other actinobacterial plant pathogens.</title>
        <authorList>
            <person name="Huguet-Tapia J.C."/>
            <person name="Badger J.H."/>
            <person name="Loria R."/>
            <person name="Pettis G.S."/>
        </authorList>
    </citation>
    <scope>NUCLEOTIDE SEQUENCE [LARGE SCALE GENOMIC DNA]</scope>
    <source>
        <strain evidence="2 3">Car8</strain>
    </source>
</reference>
<evidence type="ECO:0000313" key="3">
    <source>
        <dbReference type="Proteomes" id="UP000010931"/>
    </source>
</evidence>
<accession>L7ERF6</accession>
<dbReference type="Proteomes" id="UP000010931">
    <property type="component" value="Unassembled WGS sequence"/>
</dbReference>